<evidence type="ECO:0000259" key="3">
    <source>
        <dbReference type="PROSITE" id="PS51184"/>
    </source>
</evidence>
<feature type="region of interest" description="Disordered" evidence="1">
    <location>
        <begin position="67"/>
        <end position="126"/>
    </location>
</feature>
<dbReference type="OMA" id="HFMYYSK"/>
<feature type="compositionally biased region" description="Gly residues" evidence="1">
    <location>
        <begin position="95"/>
        <end position="107"/>
    </location>
</feature>
<feature type="region of interest" description="Disordered" evidence="1">
    <location>
        <begin position="293"/>
        <end position="327"/>
    </location>
</feature>
<feature type="domain" description="JmjC" evidence="3">
    <location>
        <begin position="368"/>
        <end position="512"/>
    </location>
</feature>
<dbReference type="Proteomes" id="UP000266841">
    <property type="component" value="Unassembled WGS sequence"/>
</dbReference>
<gene>
    <name evidence="4" type="ORF">THAOC_11070</name>
</gene>
<keyword evidence="2" id="KW-1133">Transmembrane helix</keyword>
<dbReference type="PANTHER" id="PTHR12461">
    <property type="entry name" value="HYPOXIA-INDUCIBLE FACTOR 1 ALPHA INHIBITOR-RELATED"/>
    <property type="match status" value="1"/>
</dbReference>
<dbReference type="Gene3D" id="2.60.120.10">
    <property type="entry name" value="Jelly Rolls"/>
    <property type="match status" value="2"/>
</dbReference>
<dbReference type="InterPro" id="IPR014710">
    <property type="entry name" value="RmlC-like_jellyroll"/>
</dbReference>
<evidence type="ECO:0000256" key="1">
    <source>
        <dbReference type="SAM" id="MobiDB-lite"/>
    </source>
</evidence>
<dbReference type="EMBL" id="AGNL01012547">
    <property type="protein sequence ID" value="EJK67837.1"/>
    <property type="molecule type" value="Genomic_DNA"/>
</dbReference>
<keyword evidence="2" id="KW-0812">Transmembrane</keyword>
<feature type="compositionally biased region" description="Basic residues" evidence="1">
    <location>
        <begin position="26"/>
        <end position="38"/>
    </location>
</feature>
<dbReference type="eggNOG" id="KOG2132">
    <property type="taxonomic scope" value="Eukaryota"/>
</dbReference>
<dbReference type="Pfam" id="PF13621">
    <property type="entry name" value="Cupin_8"/>
    <property type="match status" value="1"/>
</dbReference>
<comment type="caution">
    <text evidence="4">The sequence shown here is derived from an EMBL/GenBank/DDBJ whole genome shotgun (WGS) entry which is preliminary data.</text>
</comment>
<dbReference type="PANTHER" id="PTHR12461:SF98">
    <property type="entry name" value="CUPIN-LIKE DOMAIN-CONTAINING PROTEIN"/>
    <property type="match status" value="1"/>
</dbReference>
<dbReference type="AlphaFoldDB" id="K0TBI3"/>
<keyword evidence="2" id="KW-0472">Membrane</keyword>
<proteinExistence type="predicted"/>
<dbReference type="InterPro" id="IPR003347">
    <property type="entry name" value="JmjC_dom"/>
</dbReference>
<organism evidence="4 5">
    <name type="scientific">Thalassiosira oceanica</name>
    <name type="common">Marine diatom</name>
    <dbReference type="NCBI Taxonomy" id="159749"/>
    <lineage>
        <taxon>Eukaryota</taxon>
        <taxon>Sar</taxon>
        <taxon>Stramenopiles</taxon>
        <taxon>Ochrophyta</taxon>
        <taxon>Bacillariophyta</taxon>
        <taxon>Coscinodiscophyceae</taxon>
        <taxon>Thalassiosirophycidae</taxon>
        <taxon>Thalassiosirales</taxon>
        <taxon>Thalassiosiraceae</taxon>
        <taxon>Thalassiosira</taxon>
    </lineage>
</organism>
<keyword evidence="5" id="KW-1185">Reference proteome</keyword>
<dbReference type="SMART" id="SM00558">
    <property type="entry name" value="JmjC"/>
    <property type="match status" value="1"/>
</dbReference>
<feature type="compositionally biased region" description="Basic and acidic residues" evidence="1">
    <location>
        <begin position="299"/>
        <end position="313"/>
    </location>
</feature>
<sequence>MNTNGLQQRPIKRDSQSNGGPPRTTRGARKKGGSRRSSRSNPNRTALVATSLFICVVIPLVLFVNKATRGGGGGSRSATGPSSDRFVEDWMPSGSKGGGRPAAGGNKGTAAGQDAEARRRARAKRHESLYRPKFGEDELGFDIYNCPNRPPEGYPRAWTAEEVLTSWNPTEVTTIEGHRDVFQGICVFDYQTQYETALRYRNSEVPFIIRNNPTVDATVARWDDPRYLLEEFGNSEMYRTERSPTNQFIWFKLGKHESESTEMPPNDEVKMHYPEFVERALMKDGKALGDGDLINQSRAMKERRLADDRGERLPDDDDDRFPLDLGPEDKKEDNFYYFRFNADLPHAGEPSTGGHHSFIYNEVPIFDPTDPSESEFYMVEPKQQRGINCRFGMRGVTAANHFDMSRNMIAILGGERRYVIGSPAECSRMALYPRGHISVRHSAVKWHDPESWEEHPEFKEAMISEVVMRAGDVLYLPTAWFHYIINLSFNYQCNARSGTTYENQQHIEDCGFDM</sequence>
<feature type="region of interest" description="Disordered" evidence="1">
    <location>
        <begin position="1"/>
        <end position="43"/>
    </location>
</feature>
<evidence type="ECO:0000313" key="4">
    <source>
        <dbReference type="EMBL" id="EJK67837.1"/>
    </source>
</evidence>
<dbReference type="PROSITE" id="PS51184">
    <property type="entry name" value="JMJC"/>
    <property type="match status" value="1"/>
</dbReference>
<evidence type="ECO:0000313" key="5">
    <source>
        <dbReference type="Proteomes" id="UP000266841"/>
    </source>
</evidence>
<reference evidence="4 5" key="1">
    <citation type="journal article" date="2012" name="Genome Biol.">
        <title>Genome and low-iron response of an oceanic diatom adapted to chronic iron limitation.</title>
        <authorList>
            <person name="Lommer M."/>
            <person name="Specht M."/>
            <person name="Roy A.S."/>
            <person name="Kraemer L."/>
            <person name="Andreson R."/>
            <person name="Gutowska M.A."/>
            <person name="Wolf J."/>
            <person name="Bergner S.V."/>
            <person name="Schilhabel M.B."/>
            <person name="Klostermeier U.C."/>
            <person name="Beiko R.G."/>
            <person name="Rosenstiel P."/>
            <person name="Hippler M."/>
            <person name="Laroche J."/>
        </authorList>
    </citation>
    <scope>NUCLEOTIDE SEQUENCE [LARGE SCALE GENOMIC DNA]</scope>
    <source>
        <strain evidence="4 5">CCMP1005</strain>
    </source>
</reference>
<evidence type="ECO:0000256" key="2">
    <source>
        <dbReference type="SAM" id="Phobius"/>
    </source>
</evidence>
<dbReference type="SUPFAM" id="SSF51197">
    <property type="entry name" value="Clavaminate synthase-like"/>
    <property type="match status" value="1"/>
</dbReference>
<name>K0TBI3_THAOC</name>
<dbReference type="InterPro" id="IPR041667">
    <property type="entry name" value="Cupin_8"/>
</dbReference>
<protein>
    <recommendedName>
        <fullName evidence="3">JmjC domain-containing protein</fullName>
    </recommendedName>
</protein>
<accession>K0TBI3</accession>
<dbReference type="OrthoDB" id="415358at2759"/>
<feature type="transmembrane region" description="Helical" evidence="2">
    <location>
        <begin position="45"/>
        <end position="64"/>
    </location>
</feature>